<feature type="domain" description="Methyltransferase" evidence="2">
    <location>
        <begin position="43"/>
        <end position="133"/>
    </location>
</feature>
<evidence type="ECO:0000256" key="1">
    <source>
        <dbReference type="ARBA" id="ARBA00022679"/>
    </source>
</evidence>
<dbReference type="GO" id="GO:0032259">
    <property type="term" value="P:methylation"/>
    <property type="evidence" value="ECO:0007669"/>
    <property type="project" value="UniProtKB-KW"/>
</dbReference>
<dbReference type="InterPro" id="IPR029063">
    <property type="entry name" value="SAM-dependent_MTases_sf"/>
</dbReference>
<keyword evidence="3" id="KW-0489">Methyltransferase</keyword>
<evidence type="ECO:0000259" key="2">
    <source>
        <dbReference type="Pfam" id="PF13649"/>
    </source>
</evidence>
<name>A0A1Y6K8M5_9CHLR</name>
<keyword evidence="4" id="KW-1185">Reference proteome</keyword>
<organism evidence="3 4">
    <name type="scientific">Candidatus Brevifilum fermentans</name>
    <dbReference type="NCBI Taxonomy" id="1986204"/>
    <lineage>
        <taxon>Bacteria</taxon>
        <taxon>Bacillati</taxon>
        <taxon>Chloroflexota</taxon>
        <taxon>Anaerolineae</taxon>
        <taxon>Anaerolineales</taxon>
        <taxon>Anaerolineaceae</taxon>
        <taxon>Candidatus Brevifilum</taxon>
    </lineage>
</organism>
<dbReference type="AlphaFoldDB" id="A0A1Y6K8M5"/>
<dbReference type="KEGG" id="abat:CFX1CAM_2102"/>
<dbReference type="SUPFAM" id="SSF53335">
    <property type="entry name" value="S-adenosyl-L-methionine-dependent methyltransferases"/>
    <property type="match status" value="1"/>
</dbReference>
<gene>
    <name evidence="3" type="ORF">CFX1CAM_2102</name>
</gene>
<dbReference type="Pfam" id="PF13649">
    <property type="entry name" value="Methyltransf_25"/>
    <property type="match status" value="1"/>
</dbReference>
<dbReference type="Proteomes" id="UP000195514">
    <property type="component" value="Chromosome I"/>
</dbReference>
<keyword evidence="1 3" id="KW-0808">Transferase</keyword>
<accession>A0A1Y6K8M5</accession>
<dbReference type="EMBL" id="LT859958">
    <property type="protein sequence ID" value="SMX55167.1"/>
    <property type="molecule type" value="Genomic_DNA"/>
</dbReference>
<reference evidence="4" key="1">
    <citation type="submission" date="2017-05" db="EMBL/GenBank/DDBJ databases">
        <authorList>
            <person name="Kirkegaard R."/>
            <person name="Mcilroy J S."/>
        </authorList>
    </citation>
    <scope>NUCLEOTIDE SEQUENCE [LARGE SCALE GENOMIC DNA]</scope>
</reference>
<dbReference type="RefSeq" id="WP_087862950.1">
    <property type="nucleotide sequence ID" value="NZ_LT859958.1"/>
</dbReference>
<dbReference type="OrthoDB" id="9804312at2"/>
<sequence>MNQQEIIKFFDRRAPDWDAEMIRDDAVIDAILDNAGVKAGDDVLDVACGTGVLIPDYLQRGVSRITAVDISPEMIAHARRKFSQPNVHLICADVETFAFESAFDRIIVYNAFPHFFQPARLIEKLAGDLKPGGVLTVAHGMSRASIDQHHQSTASSVSIGLMHEDQLETLFGQYLTVTVKISNERMYQVAGTKAKF</sequence>
<dbReference type="Gene3D" id="3.40.50.150">
    <property type="entry name" value="Vaccinia Virus protein VP39"/>
    <property type="match status" value="1"/>
</dbReference>
<dbReference type="InterPro" id="IPR041698">
    <property type="entry name" value="Methyltransf_25"/>
</dbReference>
<dbReference type="PANTHER" id="PTHR43861">
    <property type="entry name" value="TRANS-ACONITATE 2-METHYLTRANSFERASE-RELATED"/>
    <property type="match status" value="1"/>
</dbReference>
<dbReference type="GO" id="GO:0008168">
    <property type="term" value="F:methyltransferase activity"/>
    <property type="evidence" value="ECO:0007669"/>
    <property type="project" value="UniProtKB-KW"/>
</dbReference>
<protein>
    <submittedName>
        <fullName evidence="3">Methyltransferase UbiE/COQ5 family</fullName>
    </submittedName>
</protein>
<evidence type="ECO:0000313" key="3">
    <source>
        <dbReference type="EMBL" id="SMX55167.1"/>
    </source>
</evidence>
<proteinExistence type="predicted"/>
<evidence type="ECO:0000313" key="4">
    <source>
        <dbReference type="Proteomes" id="UP000195514"/>
    </source>
</evidence>
<dbReference type="CDD" id="cd02440">
    <property type="entry name" value="AdoMet_MTases"/>
    <property type="match status" value="1"/>
</dbReference>